<dbReference type="PANTHER" id="PTHR11017:SF544">
    <property type="entry name" value="ADP-RIBOSYL CYCLASE_CYCLIC ADP-RIBOSE HYDROLASE"/>
    <property type="match status" value="1"/>
</dbReference>
<dbReference type="SUPFAM" id="SSF52058">
    <property type="entry name" value="L domain-like"/>
    <property type="match status" value="1"/>
</dbReference>
<dbReference type="PROSITE" id="PS50104">
    <property type="entry name" value="TIR"/>
    <property type="match status" value="1"/>
</dbReference>
<dbReference type="Pfam" id="PF00560">
    <property type="entry name" value="LRR_1"/>
    <property type="match status" value="1"/>
</dbReference>
<proteinExistence type="predicted"/>
<dbReference type="Pfam" id="PF00931">
    <property type="entry name" value="NB-ARC"/>
    <property type="match status" value="1"/>
</dbReference>
<dbReference type="GO" id="GO:0051707">
    <property type="term" value="P:response to other organism"/>
    <property type="evidence" value="ECO:0007669"/>
    <property type="project" value="UniProtKB-ARBA"/>
</dbReference>
<dbReference type="InterPro" id="IPR027417">
    <property type="entry name" value="P-loop_NTPase"/>
</dbReference>
<organism evidence="7 8">
    <name type="scientific">Helianthus annuus</name>
    <name type="common">Common sunflower</name>
    <dbReference type="NCBI Taxonomy" id="4232"/>
    <lineage>
        <taxon>Eukaryota</taxon>
        <taxon>Viridiplantae</taxon>
        <taxon>Streptophyta</taxon>
        <taxon>Embryophyta</taxon>
        <taxon>Tracheophyta</taxon>
        <taxon>Spermatophyta</taxon>
        <taxon>Magnoliopsida</taxon>
        <taxon>eudicotyledons</taxon>
        <taxon>Gunneridae</taxon>
        <taxon>Pentapetalae</taxon>
        <taxon>asterids</taxon>
        <taxon>campanulids</taxon>
        <taxon>Asterales</taxon>
        <taxon>Asteraceae</taxon>
        <taxon>Asteroideae</taxon>
        <taxon>Heliantheae alliance</taxon>
        <taxon>Heliantheae</taxon>
        <taxon>Helianthus</taxon>
    </lineage>
</organism>
<dbReference type="Gene3D" id="1.10.8.430">
    <property type="entry name" value="Helical domain of apoptotic protease-activating factors"/>
    <property type="match status" value="1"/>
</dbReference>
<dbReference type="InterPro" id="IPR044974">
    <property type="entry name" value="Disease_R_plants"/>
</dbReference>
<dbReference type="InterPro" id="IPR002182">
    <property type="entry name" value="NB-ARC"/>
</dbReference>
<reference evidence="7" key="2">
    <citation type="submission" date="2017-02" db="EMBL/GenBank/DDBJ databases">
        <title>Sunflower complete genome.</title>
        <authorList>
            <person name="Langlade N."/>
            <person name="Munos S."/>
        </authorList>
    </citation>
    <scope>NUCLEOTIDE SEQUENCE [LARGE SCALE GENOMIC DNA]</scope>
    <source>
        <tissue evidence="7">Leaves</tissue>
    </source>
</reference>
<dbReference type="FunFam" id="3.40.50.10140:FF:000007">
    <property type="entry name" value="Disease resistance protein (TIR-NBS-LRR class)"/>
    <property type="match status" value="1"/>
</dbReference>
<dbReference type="GO" id="GO:0016787">
    <property type="term" value="F:hydrolase activity"/>
    <property type="evidence" value="ECO:0007669"/>
    <property type="project" value="UniProtKB-KW"/>
</dbReference>
<dbReference type="Pfam" id="PF07725">
    <property type="entry name" value="LRR_3"/>
    <property type="match status" value="1"/>
</dbReference>
<dbReference type="SMART" id="SM00369">
    <property type="entry name" value="LRR_TYP"/>
    <property type="match status" value="4"/>
</dbReference>
<dbReference type="InterPro" id="IPR011713">
    <property type="entry name" value="Leu-rich_rpt_3"/>
</dbReference>
<evidence type="ECO:0000313" key="6">
    <source>
        <dbReference type="EMBL" id="KAF5808284.1"/>
    </source>
</evidence>
<dbReference type="GO" id="GO:0006952">
    <property type="term" value="P:defense response"/>
    <property type="evidence" value="ECO:0007669"/>
    <property type="project" value="UniProtKB-KW"/>
</dbReference>
<dbReference type="InterPro" id="IPR058192">
    <property type="entry name" value="WHD_ROQ1-like"/>
</dbReference>
<gene>
    <name evidence="7" type="ORF">HannXRQ_Chr04g0098561</name>
    <name evidence="6" type="ORF">HanXRQr2_Chr04g0143651</name>
</gene>
<dbReference type="Gene3D" id="3.40.50.10140">
    <property type="entry name" value="Toll/interleukin-1 receptor homology (TIR) domain"/>
    <property type="match status" value="1"/>
</dbReference>
<dbReference type="Proteomes" id="UP000215914">
    <property type="component" value="Chromosome 4"/>
</dbReference>
<dbReference type="OrthoDB" id="2018313at2759"/>
<dbReference type="Pfam" id="PF23598">
    <property type="entry name" value="LRR_14"/>
    <property type="match status" value="1"/>
</dbReference>
<dbReference type="InParanoid" id="A0A251UV97"/>
<dbReference type="PANTHER" id="PTHR11017">
    <property type="entry name" value="LEUCINE-RICH REPEAT-CONTAINING PROTEIN"/>
    <property type="match status" value="1"/>
</dbReference>
<protein>
    <submittedName>
        <fullName evidence="7">Putative toll/interleukin-1 receptor (TIR) domain-containing protein</fullName>
    </submittedName>
    <submittedName>
        <fullName evidence="6">TIR domain, P-loop containing nucleoside triphosphate hydrolase</fullName>
    </submittedName>
</protein>
<evidence type="ECO:0000256" key="1">
    <source>
        <dbReference type="ARBA" id="ARBA00022614"/>
    </source>
</evidence>
<dbReference type="InterPro" id="IPR001611">
    <property type="entry name" value="Leu-rich_rpt"/>
</dbReference>
<dbReference type="OMA" id="FLDISIC"/>
<name>A0A251UV97_HELAN</name>
<dbReference type="PRINTS" id="PR00364">
    <property type="entry name" value="DISEASERSIST"/>
</dbReference>
<dbReference type="Gene3D" id="3.80.10.10">
    <property type="entry name" value="Ribonuclease Inhibitor"/>
    <property type="match status" value="2"/>
</dbReference>
<dbReference type="InterPro" id="IPR042197">
    <property type="entry name" value="Apaf_helical"/>
</dbReference>
<accession>A0A251UV97</accession>
<reference evidence="6" key="3">
    <citation type="submission" date="2020-06" db="EMBL/GenBank/DDBJ databases">
        <title>Helianthus annuus Genome sequencing and assembly Release 2.</title>
        <authorList>
            <person name="Gouzy J."/>
            <person name="Langlade N."/>
            <person name="Munos S."/>
        </authorList>
    </citation>
    <scope>NUCLEOTIDE SEQUENCE</scope>
    <source>
        <tissue evidence="6">Leaves</tissue>
    </source>
</reference>
<keyword evidence="1" id="KW-0433">Leucine-rich repeat</keyword>
<evidence type="ECO:0000256" key="3">
    <source>
        <dbReference type="ARBA" id="ARBA00022821"/>
    </source>
</evidence>
<evidence type="ECO:0000313" key="7">
    <source>
        <dbReference type="EMBL" id="OTG27300.1"/>
    </source>
</evidence>
<keyword evidence="3" id="KW-0611">Plant defense</keyword>
<dbReference type="Pfam" id="PF23282">
    <property type="entry name" value="WHD_ROQ1"/>
    <property type="match status" value="1"/>
</dbReference>
<dbReference type="GO" id="GO:0043531">
    <property type="term" value="F:ADP binding"/>
    <property type="evidence" value="ECO:0007669"/>
    <property type="project" value="InterPro"/>
</dbReference>
<keyword evidence="2" id="KW-0677">Repeat</keyword>
<reference evidence="6 8" key="1">
    <citation type="journal article" date="2017" name="Nature">
        <title>The sunflower genome provides insights into oil metabolism, flowering and Asterid evolution.</title>
        <authorList>
            <person name="Badouin H."/>
            <person name="Gouzy J."/>
            <person name="Grassa C.J."/>
            <person name="Murat F."/>
            <person name="Staton S.E."/>
            <person name="Cottret L."/>
            <person name="Lelandais-Briere C."/>
            <person name="Owens G.L."/>
            <person name="Carrere S."/>
            <person name="Mayjonade B."/>
            <person name="Legrand L."/>
            <person name="Gill N."/>
            <person name="Kane N.C."/>
            <person name="Bowers J.E."/>
            <person name="Hubner S."/>
            <person name="Bellec A."/>
            <person name="Berard A."/>
            <person name="Berges H."/>
            <person name="Blanchet N."/>
            <person name="Boniface M.C."/>
            <person name="Brunel D."/>
            <person name="Catrice O."/>
            <person name="Chaidir N."/>
            <person name="Claudel C."/>
            <person name="Donnadieu C."/>
            <person name="Faraut T."/>
            <person name="Fievet G."/>
            <person name="Helmstetter N."/>
            <person name="King M."/>
            <person name="Knapp S.J."/>
            <person name="Lai Z."/>
            <person name="Le Paslier M.C."/>
            <person name="Lippi Y."/>
            <person name="Lorenzon L."/>
            <person name="Mandel J.R."/>
            <person name="Marage G."/>
            <person name="Marchand G."/>
            <person name="Marquand E."/>
            <person name="Bret-Mestries E."/>
            <person name="Morien E."/>
            <person name="Nambeesan S."/>
            <person name="Nguyen T."/>
            <person name="Pegot-Espagnet P."/>
            <person name="Pouilly N."/>
            <person name="Raftis F."/>
            <person name="Sallet E."/>
            <person name="Schiex T."/>
            <person name="Thomas J."/>
            <person name="Vandecasteele C."/>
            <person name="Vares D."/>
            <person name="Vear F."/>
            <person name="Vautrin S."/>
            <person name="Crespi M."/>
            <person name="Mangin B."/>
            <person name="Burke J.M."/>
            <person name="Salse J."/>
            <person name="Munos S."/>
            <person name="Vincourt P."/>
            <person name="Rieseberg L.H."/>
            <person name="Langlade N.B."/>
        </authorList>
    </citation>
    <scope>NUCLEOTIDE SEQUENCE [LARGE SCALE GENOMIC DNA]</scope>
    <source>
        <strain evidence="8">cv. SF193</strain>
        <tissue evidence="6">Leaves</tissue>
    </source>
</reference>
<sequence>MPLMPSSSTSFIKESYQYDVFLSFSGEDTRKNFVDHLYDALQQQGIHTFKDDERLRKGKSINDQLLKSIEESKLFIIVFSKKYASSSWCLNELVKIMECQKSNEQIAYPVFYDVDPSEVRKQRGPVGEALAKYTIKETRIWRQALTEASNLSGWDLKNIANGHEAKVIKLIVEQISLELRSISVNLDDKLVGMEPRLQDLQSSLDASSDDVRMIGIKGMGGAGKTTLAKATFDRISIHFEAKSFVENVREVSKSSLSGLLSLQRKILSDLLKGQGNNVSSVHDGTNMMKTKLRGIKVLVVLDDVDHKDQLDALAGDLYWFKPGSRIIITTRDEQVLIAHRVKWIHDANLLSNTEAIDLFTRQAFGKHIPTKEYEKQSLQVVHYAAGLPLTIKVLGSFLCGKDIREWKDALKRLETIPLKETLEKLELSYESLEEDYKEIFLDMACLLKGWNKDDAINLLESCGFHPRNGLKVLEQRSLITSINIAERSYLGMHDHIEEMGKNIVRRLHPDEPNKHSRMWIQEEIEDVLGNDLGTEATRCMKLILTSEIKLKGLRNMKKLRWLIIDARGNHEFGDNNEDCQYFPDSLRYLLWYNYKHWCLPKTFGANNLVKLEMRESGLKQLWEGGKVTKKLESIVLYFPRLLETLDLRLTPNLVRLDLRGCYRLEDIRVPVGGLKRLVYLHLQGCDRLKSFSFIKELKSLEVLNLNELYLRKFTDIIPSYSYLLSLIGNLHNLVCLSFNGCRKLKSLSGRICSLQNLRELWLHGCGIKELPEDIGQLEWLEKLDLSYSKVKHLPDSICKLKKLETLILDCCEVHQLPDDFGQMESLIILSLRNTYVRYLPSNMCKLKHLKVLDLSECYRLEKLPEDLGDLECLEELNLSLTSISHLPHSISLLKHLKVLDLYGCCKLKKLPENLEGTLISHRPRNISLLKGLSIFGYGESLDADAILFQLQLPMIDAPERKNTNIEATTCDTDSSHSPIFDRSVHRLHRSRSLP</sequence>
<dbReference type="AlphaFoldDB" id="A0A251UV97"/>
<keyword evidence="4" id="KW-0520">NAD</keyword>
<dbReference type="SUPFAM" id="SSF52540">
    <property type="entry name" value="P-loop containing nucleoside triphosphate hydrolases"/>
    <property type="match status" value="1"/>
</dbReference>
<dbReference type="EMBL" id="MNCJ02000319">
    <property type="protein sequence ID" value="KAF5808284.1"/>
    <property type="molecule type" value="Genomic_DNA"/>
</dbReference>
<dbReference type="FunCoup" id="A0A251UV97">
    <property type="interactions" value="331"/>
</dbReference>
<dbReference type="GO" id="GO:0007165">
    <property type="term" value="P:signal transduction"/>
    <property type="evidence" value="ECO:0007669"/>
    <property type="project" value="InterPro"/>
</dbReference>
<dbReference type="STRING" id="4232.A0A251UV97"/>
<dbReference type="Pfam" id="PF01582">
    <property type="entry name" value="TIR"/>
    <property type="match status" value="1"/>
</dbReference>
<dbReference type="InterPro" id="IPR055414">
    <property type="entry name" value="LRR_R13L4/SHOC2-like"/>
</dbReference>
<dbReference type="SUPFAM" id="SSF52200">
    <property type="entry name" value="Toll/Interleukin receptor TIR domain"/>
    <property type="match status" value="1"/>
</dbReference>
<evidence type="ECO:0000313" key="8">
    <source>
        <dbReference type="Proteomes" id="UP000215914"/>
    </source>
</evidence>
<dbReference type="SMART" id="SM00255">
    <property type="entry name" value="TIR"/>
    <property type="match status" value="1"/>
</dbReference>
<dbReference type="Gramene" id="mRNA:HanXRQr2_Chr04g0143651">
    <property type="protein sequence ID" value="mRNA:HanXRQr2_Chr04g0143651"/>
    <property type="gene ID" value="HanXRQr2_Chr04g0143651"/>
</dbReference>
<keyword evidence="7" id="KW-0675">Receptor</keyword>
<dbReference type="InterPro" id="IPR003591">
    <property type="entry name" value="Leu-rich_rpt_typical-subtyp"/>
</dbReference>
<dbReference type="InterPro" id="IPR035897">
    <property type="entry name" value="Toll_tir_struct_dom_sf"/>
</dbReference>
<keyword evidence="8" id="KW-1185">Reference proteome</keyword>
<evidence type="ECO:0000256" key="4">
    <source>
        <dbReference type="ARBA" id="ARBA00023027"/>
    </source>
</evidence>
<evidence type="ECO:0000259" key="5">
    <source>
        <dbReference type="PROSITE" id="PS50104"/>
    </source>
</evidence>
<keyword evidence="6" id="KW-0378">Hydrolase</keyword>
<dbReference type="Gene3D" id="3.40.50.300">
    <property type="entry name" value="P-loop containing nucleotide triphosphate hydrolases"/>
    <property type="match status" value="1"/>
</dbReference>
<feature type="domain" description="TIR" evidence="5">
    <location>
        <begin position="16"/>
        <end position="179"/>
    </location>
</feature>
<dbReference type="InterPro" id="IPR000157">
    <property type="entry name" value="TIR_dom"/>
</dbReference>
<dbReference type="EMBL" id="CM007893">
    <property type="protein sequence ID" value="OTG27300.1"/>
    <property type="molecule type" value="Genomic_DNA"/>
</dbReference>
<dbReference type="InterPro" id="IPR032675">
    <property type="entry name" value="LRR_dom_sf"/>
</dbReference>
<evidence type="ECO:0000256" key="2">
    <source>
        <dbReference type="ARBA" id="ARBA00022737"/>
    </source>
</evidence>